<evidence type="ECO:0000256" key="1">
    <source>
        <dbReference type="ARBA" id="ARBA00023002"/>
    </source>
</evidence>
<organism evidence="3">
    <name type="scientific">freshwater metagenome</name>
    <dbReference type="NCBI Taxonomy" id="449393"/>
    <lineage>
        <taxon>unclassified sequences</taxon>
        <taxon>metagenomes</taxon>
        <taxon>ecological metagenomes</taxon>
    </lineage>
</organism>
<protein>
    <submittedName>
        <fullName evidence="3">Unannotated protein</fullName>
    </submittedName>
</protein>
<dbReference type="PANTHER" id="PTHR43625:SF40">
    <property type="entry name" value="ALDO-KETO REDUCTASE YAKC [NADP(+)]"/>
    <property type="match status" value="1"/>
</dbReference>
<evidence type="ECO:0000313" key="3">
    <source>
        <dbReference type="EMBL" id="CAB5050158.1"/>
    </source>
</evidence>
<dbReference type="Pfam" id="PF00248">
    <property type="entry name" value="Aldo_ket_red"/>
    <property type="match status" value="1"/>
</dbReference>
<dbReference type="InterPro" id="IPR036812">
    <property type="entry name" value="NAD(P)_OxRdtase_dom_sf"/>
</dbReference>
<dbReference type="EMBL" id="CAFBQG010000106">
    <property type="protein sequence ID" value="CAB5050158.1"/>
    <property type="molecule type" value="Genomic_DNA"/>
</dbReference>
<name>A0A6J7TCS9_9ZZZZ</name>
<dbReference type="InterPro" id="IPR023210">
    <property type="entry name" value="NADP_OxRdtase_dom"/>
</dbReference>
<gene>
    <name evidence="3" type="ORF">UFOPK4301_00876</name>
</gene>
<evidence type="ECO:0000259" key="2">
    <source>
        <dbReference type="Pfam" id="PF00248"/>
    </source>
</evidence>
<dbReference type="InterPro" id="IPR050791">
    <property type="entry name" value="Aldo-Keto_reductase"/>
</dbReference>
<accession>A0A6J7TCS9</accession>
<feature type="domain" description="NADP-dependent oxidoreductase" evidence="2">
    <location>
        <begin position="2"/>
        <end position="56"/>
    </location>
</feature>
<sequence length="64" mass="7012">MRHDASSAQIALAWVLAQGENIVPIPGTKRRKWLEENAAAVEIVLTTQDLADIAALPKPSESRY</sequence>
<dbReference type="AlphaFoldDB" id="A0A6J7TCS9"/>
<reference evidence="3" key="1">
    <citation type="submission" date="2020-05" db="EMBL/GenBank/DDBJ databases">
        <authorList>
            <person name="Chiriac C."/>
            <person name="Salcher M."/>
            <person name="Ghai R."/>
            <person name="Kavagutti S V."/>
        </authorList>
    </citation>
    <scope>NUCLEOTIDE SEQUENCE</scope>
</reference>
<dbReference type="PANTHER" id="PTHR43625">
    <property type="entry name" value="AFLATOXIN B1 ALDEHYDE REDUCTASE"/>
    <property type="match status" value="1"/>
</dbReference>
<keyword evidence="1" id="KW-0560">Oxidoreductase</keyword>
<dbReference type="GO" id="GO:0016491">
    <property type="term" value="F:oxidoreductase activity"/>
    <property type="evidence" value="ECO:0007669"/>
    <property type="project" value="UniProtKB-KW"/>
</dbReference>
<dbReference type="Gene3D" id="3.20.20.100">
    <property type="entry name" value="NADP-dependent oxidoreductase domain"/>
    <property type="match status" value="1"/>
</dbReference>
<proteinExistence type="predicted"/>
<dbReference type="SUPFAM" id="SSF51430">
    <property type="entry name" value="NAD(P)-linked oxidoreductase"/>
    <property type="match status" value="1"/>
</dbReference>
<dbReference type="GO" id="GO:0005737">
    <property type="term" value="C:cytoplasm"/>
    <property type="evidence" value="ECO:0007669"/>
    <property type="project" value="TreeGrafter"/>
</dbReference>